<protein>
    <submittedName>
        <fullName evidence="1">Uncharacterized protein</fullName>
    </submittedName>
</protein>
<dbReference type="RefSeq" id="WP_203192487.1">
    <property type="nucleotide sequence ID" value="NZ_CP063362.1"/>
</dbReference>
<accession>A0A974SGU2</accession>
<evidence type="ECO:0000313" key="1">
    <source>
        <dbReference type="EMBL" id="QRG05621.1"/>
    </source>
</evidence>
<dbReference type="KEGG" id="xdi:EZH22_21570"/>
<sequence length="184" mass="20565">MGVPYVLETADPVTGEAISFDLGVSMTLSEFTDSMGVPLRLGRAVLVEMGLLQSEGGRLRIKLEHQAAGLGMRLHKKGTRFPFDVLFPAGQAWAKERWSSAKAEVERHRGSAAALALQAYCDWRGGPMTTQMDVCWLLDHFPELTTRDIARVLSVSEAAVFKWSSLRTRQRDHAESRKRLHRKS</sequence>
<proteinExistence type="predicted"/>
<dbReference type="AlphaFoldDB" id="A0A974SGU2"/>
<organism evidence="1 2">
    <name type="scientific">Xanthobacter dioxanivorans</name>
    <dbReference type="NCBI Taxonomy" id="2528964"/>
    <lineage>
        <taxon>Bacteria</taxon>
        <taxon>Pseudomonadati</taxon>
        <taxon>Pseudomonadota</taxon>
        <taxon>Alphaproteobacteria</taxon>
        <taxon>Hyphomicrobiales</taxon>
        <taxon>Xanthobacteraceae</taxon>
        <taxon>Xanthobacter</taxon>
    </lineage>
</organism>
<dbReference type="Proteomes" id="UP000596427">
    <property type="component" value="Chromosome"/>
</dbReference>
<keyword evidence="2" id="KW-1185">Reference proteome</keyword>
<evidence type="ECO:0000313" key="2">
    <source>
        <dbReference type="Proteomes" id="UP000596427"/>
    </source>
</evidence>
<dbReference type="EMBL" id="CP063362">
    <property type="protein sequence ID" value="QRG05621.1"/>
    <property type="molecule type" value="Genomic_DNA"/>
</dbReference>
<reference evidence="1 2" key="1">
    <citation type="submission" date="2020-10" db="EMBL/GenBank/DDBJ databases">
        <title>Degradation of 1,4-Dioxane by Xanthobacter sp. YN2, via a Novel Group-2 Soluble Di-Iron Monooxygenase.</title>
        <authorList>
            <person name="Ma F."/>
            <person name="Wang Y."/>
            <person name="Yang J."/>
            <person name="Guo H."/>
            <person name="Su D."/>
            <person name="Yu L."/>
        </authorList>
    </citation>
    <scope>NUCLEOTIDE SEQUENCE [LARGE SCALE GENOMIC DNA]</scope>
    <source>
        <strain evidence="1 2">YN2</strain>
    </source>
</reference>
<name>A0A974SGU2_9HYPH</name>
<gene>
    <name evidence="1" type="ORF">EZH22_21570</name>
</gene>